<comment type="caution">
    <text evidence="1">The sequence shown here is derived from an EMBL/GenBank/DDBJ whole genome shotgun (WGS) entry which is preliminary data.</text>
</comment>
<gene>
    <name evidence="1" type="ORF">EFB08_11505</name>
</gene>
<dbReference type="Pfam" id="PF20459">
    <property type="entry name" value="DUF6712"/>
    <property type="match status" value="1"/>
</dbReference>
<sequence length="191" mass="21398">MLITKADIAAYADFTVNISDQNVTHRIVQAGLMDVAPVIGRENYEKLLALQPLPVEPPVVEPTEPVIIPLDEVPAEEIPIEEPLPVPVVDLHAFYQAVLPFWALSAYKRIIKFHGVQVDQSGLTVRRGHDFDQASDKLRGEILNSIRSDIHFYQSELEAYLRANNLLPKVDSCSEAPRKLNIGIATAKRRR</sequence>
<proteinExistence type="predicted"/>
<accession>A0A3M9MN73</accession>
<dbReference type="OrthoDB" id="9874737at2"/>
<keyword evidence="2" id="KW-1185">Reference proteome</keyword>
<evidence type="ECO:0000313" key="1">
    <source>
        <dbReference type="EMBL" id="RNI26637.1"/>
    </source>
</evidence>
<dbReference type="Proteomes" id="UP000272117">
    <property type="component" value="Unassembled WGS sequence"/>
</dbReference>
<protein>
    <submittedName>
        <fullName evidence="1">Uncharacterized protein</fullName>
    </submittedName>
</protein>
<name>A0A3M9MN73_9BACT</name>
<evidence type="ECO:0000313" key="2">
    <source>
        <dbReference type="Proteomes" id="UP000272117"/>
    </source>
</evidence>
<dbReference type="InterPro" id="IPR046558">
    <property type="entry name" value="DUF6712"/>
</dbReference>
<dbReference type="EMBL" id="RJJD01000006">
    <property type="protein sequence ID" value="RNI26637.1"/>
    <property type="molecule type" value="Genomic_DNA"/>
</dbReference>
<organism evidence="1 2">
    <name type="scientific">Rufibacter latericius</name>
    <dbReference type="NCBI Taxonomy" id="2487040"/>
    <lineage>
        <taxon>Bacteria</taxon>
        <taxon>Pseudomonadati</taxon>
        <taxon>Bacteroidota</taxon>
        <taxon>Cytophagia</taxon>
        <taxon>Cytophagales</taxon>
        <taxon>Hymenobacteraceae</taxon>
        <taxon>Rufibacter</taxon>
    </lineage>
</organism>
<dbReference type="AlphaFoldDB" id="A0A3M9MN73"/>
<reference evidence="1 2" key="1">
    <citation type="submission" date="2018-11" db="EMBL/GenBank/DDBJ databases">
        <title>Rufibacter latericius sp. nov., isolated from water in Baiyang Lake.</title>
        <authorList>
            <person name="Yang Y."/>
        </authorList>
    </citation>
    <scope>NUCLEOTIDE SEQUENCE [LARGE SCALE GENOMIC DNA]</scope>
    <source>
        <strain evidence="1 2">R-22-1c-1</strain>
    </source>
</reference>
<dbReference type="RefSeq" id="WP_123127120.1">
    <property type="nucleotide sequence ID" value="NZ_RJJD01000006.1"/>
</dbReference>